<dbReference type="RefSeq" id="WP_109335241.1">
    <property type="nucleotide sequence ID" value="NZ_CP021354.1"/>
</dbReference>
<dbReference type="OrthoDB" id="2962349at2"/>
<keyword evidence="1" id="KW-0560">Oxidoreductase</keyword>
<evidence type="ECO:0000313" key="1">
    <source>
        <dbReference type="EMBL" id="AWK75708.1"/>
    </source>
</evidence>
<protein>
    <submittedName>
        <fullName evidence="1">Heme peroxidase</fullName>
    </submittedName>
</protein>
<keyword evidence="1" id="KW-0575">Peroxidase</keyword>
<reference evidence="1 2" key="1">
    <citation type="submission" date="2017-05" db="EMBL/GenBank/DDBJ databases">
        <title>Isolation of Rhodococcus sp. S2-17 biodegrading of BP-3.</title>
        <authorList>
            <person name="Lee Y."/>
            <person name="Kim K.H."/>
            <person name="Chun B.H."/>
            <person name="Jung H.S."/>
            <person name="Jeon C.O."/>
        </authorList>
    </citation>
    <scope>NUCLEOTIDE SEQUENCE [LARGE SCALE GENOMIC DNA]</scope>
    <source>
        <strain evidence="1 2">S2-17</strain>
    </source>
</reference>
<organism evidence="1 2">
    <name type="scientific">Rhodococcus oxybenzonivorans</name>
    <dbReference type="NCBI Taxonomy" id="1990687"/>
    <lineage>
        <taxon>Bacteria</taxon>
        <taxon>Bacillati</taxon>
        <taxon>Actinomycetota</taxon>
        <taxon>Actinomycetes</taxon>
        <taxon>Mycobacteriales</taxon>
        <taxon>Nocardiaceae</taxon>
        <taxon>Rhodococcus</taxon>
    </lineage>
</organism>
<accession>A0A2S2C4K4</accession>
<dbReference type="GO" id="GO:0004601">
    <property type="term" value="F:peroxidase activity"/>
    <property type="evidence" value="ECO:0007669"/>
    <property type="project" value="UniProtKB-KW"/>
</dbReference>
<evidence type="ECO:0000313" key="2">
    <source>
        <dbReference type="Proteomes" id="UP000245711"/>
    </source>
</evidence>
<sequence length="234" mass="25510">MTVSADTVETVVAACRDRLGDPSGWVTSDVYRHSLALCIIESVQSSAGHSEVAVVDRYLAYRRADAGRPLTDGARDLLRTFEEAGSSDQWAGKVGSYKRRYTATGVPIEARHIQQAAERLHQLRVNSIDDLLEAARDEAALEQIHQAWVDVCGEHSDVTWSHFLMLAGIPGVRPNRVAEVFVNGALGISEATDAGAADEILEATATELGVDPEQLDYAIRRWLAANSRRLDDVA</sequence>
<dbReference type="EMBL" id="CP021354">
    <property type="protein sequence ID" value="AWK75708.1"/>
    <property type="molecule type" value="Genomic_DNA"/>
</dbReference>
<dbReference type="Proteomes" id="UP000245711">
    <property type="component" value="Chromosome"/>
</dbReference>
<dbReference type="KEGG" id="roz:CBI38_20585"/>
<gene>
    <name evidence="1" type="ORF">CBI38_20585</name>
</gene>
<keyword evidence="2" id="KW-1185">Reference proteome</keyword>
<dbReference type="AlphaFoldDB" id="A0A2S2C4K4"/>
<proteinExistence type="predicted"/>
<name>A0A2S2C4K4_9NOCA</name>